<keyword evidence="3" id="KW-1185">Reference proteome</keyword>
<comment type="caution">
    <text evidence="2">The sequence shown here is derived from an EMBL/GenBank/DDBJ whole genome shotgun (WGS) entry which is preliminary data.</text>
</comment>
<keyword evidence="1" id="KW-0472">Membrane</keyword>
<dbReference type="RefSeq" id="WP_146954344.1">
    <property type="nucleotide sequence ID" value="NZ_BAABBJ010000016.1"/>
</dbReference>
<name>A0A512PH91_9CELL</name>
<protein>
    <submittedName>
        <fullName evidence="2">Uncharacterized protein</fullName>
    </submittedName>
</protein>
<organism evidence="2 3">
    <name type="scientific">Cellulomonas soli</name>
    <dbReference type="NCBI Taxonomy" id="931535"/>
    <lineage>
        <taxon>Bacteria</taxon>
        <taxon>Bacillati</taxon>
        <taxon>Actinomycetota</taxon>
        <taxon>Actinomycetes</taxon>
        <taxon>Micrococcales</taxon>
        <taxon>Cellulomonadaceae</taxon>
        <taxon>Cellulomonas</taxon>
    </lineage>
</organism>
<proteinExistence type="predicted"/>
<evidence type="ECO:0000313" key="3">
    <source>
        <dbReference type="Proteomes" id="UP000321798"/>
    </source>
</evidence>
<dbReference type="OrthoDB" id="5077119at2"/>
<keyword evidence="1" id="KW-0812">Transmembrane</keyword>
<feature type="transmembrane region" description="Helical" evidence="1">
    <location>
        <begin position="25"/>
        <end position="46"/>
    </location>
</feature>
<reference evidence="2 3" key="1">
    <citation type="submission" date="2019-07" db="EMBL/GenBank/DDBJ databases">
        <title>Whole genome shotgun sequence of Cellulomonas soli NBRC 109434.</title>
        <authorList>
            <person name="Hosoyama A."/>
            <person name="Uohara A."/>
            <person name="Ohji S."/>
            <person name="Ichikawa N."/>
        </authorList>
    </citation>
    <scope>NUCLEOTIDE SEQUENCE [LARGE SCALE GENOMIC DNA]</scope>
    <source>
        <strain evidence="2 3">NBRC 109434</strain>
    </source>
</reference>
<accession>A0A512PH91</accession>
<evidence type="ECO:0000313" key="2">
    <source>
        <dbReference type="EMBL" id="GEP70565.1"/>
    </source>
</evidence>
<sequence length="71" mass="7746">MTPLVLDASAAVLPATLLTSAPVRILAAFVAINTVMYGALALSKVLPKMHPSRWLRRDNRRAEDRSIHPPS</sequence>
<dbReference type="Proteomes" id="UP000321798">
    <property type="component" value="Unassembled WGS sequence"/>
</dbReference>
<dbReference type="EMBL" id="BKAL01000014">
    <property type="protein sequence ID" value="GEP70565.1"/>
    <property type="molecule type" value="Genomic_DNA"/>
</dbReference>
<gene>
    <name evidence="2" type="ORF">CSO01_32800</name>
</gene>
<evidence type="ECO:0000256" key="1">
    <source>
        <dbReference type="SAM" id="Phobius"/>
    </source>
</evidence>
<dbReference type="AlphaFoldDB" id="A0A512PH91"/>
<keyword evidence="1" id="KW-1133">Transmembrane helix</keyword>